<evidence type="ECO:0000313" key="3">
    <source>
        <dbReference type="EMBL" id="SDZ06389.1"/>
    </source>
</evidence>
<name>A0A1H3Q0Y9_9RHOB</name>
<dbReference type="OrthoDB" id="7690273at2"/>
<keyword evidence="4" id="KW-1185">Reference proteome</keyword>
<proteinExistence type="predicted"/>
<evidence type="ECO:0000256" key="1">
    <source>
        <dbReference type="SAM" id="MobiDB-lite"/>
    </source>
</evidence>
<organism evidence="3 4">
    <name type="scientific">Jannaschia faecimaris</name>
    <dbReference type="NCBI Taxonomy" id="1244108"/>
    <lineage>
        <taxon>Bacteria</taxon>
        <taxon>Pseudomonadati</taxon>
        <taxon>Pseudomonadota</taxon>
        <taxon>Alphaproteobacteria</taxon>
        <taxon>Rhodobacterales</taxon>
        <taxon>Roseobacteraceae</taxon>
        <taxon>Jannaschia</taxon>
    </lineage>
</organism>
<evidence type="ECO:0000259" key="2">
    <source>
        <dbReference type="Pfam" id="PF10135"/>
    </source>
</evidence>
<gene>
    <name evidence="3" type="ORF">SAMN05444004_105237</name>
</gene>
<evidence type="ECO:0000313" key="4">
    <source>
        <dbReference type="Proteomes" id="UP000198914"/>
    </source>
</evidence>
<dbReference type="RefSeq" id="WP_139176573.1">
    <property type="nucleotide sequence ID" value="NZ_FNPX01000005.1"/>
</dbReference>
<dbReference type="AlphaFoldDB" id="A0A1H3Q0Y9"/>
<reference evidence="4" key="1">
    <citation type="submission" date="2016-10" db="EMBL/GenBank/DDBJ databases">
        <authorList>
            <person name="Varghese N."/>
            <person name="Submissions S."/>
        </authorList>
    </citation>
    <scope>NUCLEOTIDE SEQUENCE [LARGE SCALE GENOMIC DNA]</scope>
    <source>
        <strain evidence="4">DSM 100420</strain>
    </source>
</reference>
<protein>
    <submittedName>
        <fullName evidence="3">Rod binding protein</fullName>
    </submittedName>
</protein>
<sequence length="94" mass="9740">MEAITSTLGRTPPPLKGDPTDTLRTQAQALEAFLFAEMLRVSGTGAPSPTGGTESQFDSFLRQAQADSVAASGQTGLAEAIYRSMLSRAGFSGS</sequence>
<feature type="domain" description="Flagellar protein FlgJ N-terminal" evidence="2">
    <location>
        <begin position="46"/>
        <end position="83"/>
    </location>
</feature>
<accession>A0A1H3Q0Y9</accession>
<dbReference type="Proteomes" id="UP000198914">
    <property type="component" value="Unassembled WGS sequence"/>
</dbReference>
<dbReference type="InterPro" id="IPR019301">
    <property type="entry name" value="Flagellar_prot_FlgJ_N"/>
</dbReference>
<dbReference type="EMBL" id="FNPX01000005">
    <property type="protein sequence ID" value="SDZ06389.1"/>
    <property type="molecule type" value="Genomic_DNA"/>
</dbReference>
<dbReference type="Pfam" id="PF10135">
    <property type="entry name" value="Rod-binding"/>
    <property type="match status" value="1"/>
</dbReference>
<dbReference type="STRING" id="1244108.SAMN05444004_105237"/>
<feature type="region of interest" description="Disordered" evidence="1">
    <location>
        <begin position="1"/>
        <end position="21"/>
    </location>
</feature>